<protein>
    <submittedName>
        <fullName evidence="3">NAD(P)-dependent dehydrogenase (Short-subunit alcohol dehydrogenase family)</fullName>
    </submittedName>
</protein>
<proteinExistence type="inferred from homology"/>
<dbReference type="InterPro" id="IPR002347">
    <property type="entry name" value="SDR_fam"/>
</dbReference>
<organism evidence="3 4">
    <name type="scientific">Ammoniphilus resinae</name>
    <dbReference type="NCBI Taxonomy" id="861532"/>
    <lineage>
        <taxon>Bacteria</taxon>
        <taxon>Bacillati</taxon>
        <taxon>Bacillota</taxon>
        <taxon>Bacilli</taxon>
        <taxon>Bacillales</taxon>
        <taxon>Paenibacillaceae</taxon>
        <taxon>Aneurinibacillus group</taxon>
        <taxon>Ammoniphilus</taxon>
    </lineage>
</organism>
<sequence>MDLELNGKVAVVTGGTRGIGAAISRRLLVEGATVVVGSRTESDIEQIVQELSPLGRIEGYVLDVADSGSTSSFVERVIERFERIDILVNNAGVNRRLPALGYPEEEFSRILNINLTGVYRMCQDVGKHMTRHRYGKIINIASIMSHTVAPYQSAYVAAKGALAQYTKLLAVEWGGYNINVNAVSPGFIETDLTAKALSDEQFRGAILAQTPTKKLGLPENVADAVAFLASERATFIQGHLLAVDGGLLSGLPTITPPAL</sequence>
<dbReference type="EMBL" id="JAGGKT010000005">
    <property type="protein sequence ID" value="MBP1932051.1"/>
    <property type="molecule type" value="Genomic_DNA"/>
</dbReference>
<name>A0ABS4GP65_9BACL</name>
<comment type="similarity">
    <text evidence="1">Belongs to the short-chain dehydrogenases/reductases (SDR) family.</text>
</comment>
<dbReference type="NCBIfam" id="NF005559">
    <property type="entry name" value="PRK07231.1"/>
    <property type="match status" value="1"/>
</dbReference>
<dbReference type="PANTHER" id="PTHR42760:SF115">
    <property type="entry name" value="3-OXOACYL-[ACYL-CARRIER-PROTEIN] REDUCTASE FABG"/>
    <property type="match status" value="1"/>
</dbReference>
<gene>
    <name evidence="3" type="ORF">J2Z37_002052</name>
</gene>
<keyword evidence="4" id="KW-1185">Reference proteome</keyword>
<evidence type="ECO:0000256" key="2">
    <source>
        <dbReference type="ARBA" id="ARBA00023002"/>
    </source>
</evidence>
<dbReference type="InterPro" id="IPR020904">
    <property type="entry name" value="Sc_DH/Rdtase_CS"/>
</dbReference>
<evidence type="ECO:0000313" key="4">
    <source>
        <dbReference type="Proteomes" id="UP001519343"/>
    </source>
</evidence>
<dbReference type="RefSeq" id="WP_209810123.1">
    <property type="nucleotide sequence ID" value="NZ_JAGGKT010000005.1"/>
</dbReference>
<dbReference type="Gene3D" id="3.40.50.720">
    <property type="entry name" value="NAD(P)-binding Rossmann-like Domain"/>
    <property type="match status" value="1"/>
</dbReference>
<dbReference type="SUPFAM" id="SSF51735">
    <property type="entry name" value="NAD(P)-binding Rossmann-fold domains"/>
    <property type="match status" value="1"/>
</dbReference>
<dbReference type="PRINTS" id="PR00081">
    <property type="entry name" value="GDHRDH"/>
</dbReference>
<evidence type="ECO:0000313" key="3">
    <source>
        <dbReference type="EMBL" id="MBP1932051.1"/>
    </source>
</evidence>
<dbReference type="Pfam" id="PF13561">
    <property type="entry name" value="adh_short_C2"/>
    <property type="match status" value="1"/>
</dbReference>
<dbReference type="InterPro" id="IPR036291">
    <property type="entry name" value="NAD(P)-bd_dom_sf"/>
</dbReference>
<keyword evidence="2" id="KW-0560">Oxidoreductase</keyword>
<reference evidence="3 4" key="1">
    <citation type="submission" date="2021-03" db="EMBL/GenBank/DDBJ databases">
        <title>Genomic Encyclopedia of Type Strains, Phase IV (KMG-IV): sequencing the most valuable type-strain genomes for metagenomic binning, comparative biology and taxonomic classification.</title>
        <authorList>
            <person name="Goeker M."/>
        </authorList>
    </citation>
    <scope>NUCLEOTIDE SEQUENCE [LARGE SCALE GENOMIC DNA]</scope>
    <source>
        <strain evidence="3 4">DSM 24738</strain>
    </source>
</reference>
<comment type="caution">
    <text evidence="3">The sequence shown here is derived from an EMBL/GenBank/DDBJ whole genome shotgun (WGS) entry which is preliminary data.</text>
</comment>
<dbReference type="PRINTS" id="PR00080">
    <property type="entry name" value="SDRFAMILY"/>
</dbReference>
<evidence type="ECO:0000256" key="1">
    <source>
        <dbReference type="ARBA" id="ARBA00006484"/>
    </source>
</evidence>
<dbReference type="PROSITE" id="PS00061">
    <property type="entry name" value="ADH_SHORT"/>
    <property type="match status" value="1"/>
</dbReference>
<dbReference type="Proteomes" id="UP001519343">
    <property type="component" value="Unassembled WGS sequence"/>
</dbReference>
<accession>A0ABS4GP65</accession>
<dbReference type="PANTHER" id="PTHR42760">
    <property type="entry name" value="SHORT-CHAIN DEHYDROGENASES/REDUCTASES FAMILY MEMBER"/>
    <property type="match status" value="1"/>
</dbReference>